<feature type="compositionally biased region" description="Polar residues" evidence="1">
    <location>
        <begin position="1"/>
        <end position="24"/>
    </location>
</feature>
<evidence type="ECO:0000313" key="2">
    <source>
        <dbReference type="EMBL" id="CAG8730984.1"/>
    </source>
</evidence>
<feature type="region of interest" description="Disordered" evidence="1">
    <location>
        <begin position="1"/>
        <end position="40"/>
    </location>
</feature>
<organism evidence="2 3">
    <name type="scientific">Racocetra fulgida</name>
    <dbReference type="NCBI Taxonomy" id="60492"/>
    <lineage>
        <taxon>Eukaryota</taxon>
        <taxon>Fungi</taxon>
        <taxon>Fungi incertae sedis</taxon>
        <taxon>Mucoromycota</taxon>
        <taxon>Glomeromycotina</taxon>
        <taxon>Glomeromycetes</taxon>
        <taxon>Diversisporales</taxon>
        <taxon>Gigasporaceae</taxon>
        <taxon>Racocetra</taxon>
    </lineage>
</organism>
<dbReference type="Proteomes" id="UP000789396">
    <property type="component" value="Unassembled WGS sequence"/>
</dbReference>
<dbReference type="EMBL" id="CAJVPZ010028302">
    <property type="protein sequence ID" value="CAG8730984.1"/>
    <property type="molecule type" value="Genomic_DNA"/>
</dbReference>
<keyword evidence="3" id="KW-1185">Reference proteome</keyword>
<reference evidence="2" key="1">
    <citation type="submission" date="2021-06" db="EMBL/GenBank/DDBJ databases">
        <authorList>
            <person name="Kallberg Y."/>
            <person name="Tangrot J."/>
            <person name="Rosling A."/>
        </authorList>
    </citation>
    <scope>NUCLEOTIDE SEQUENCE</scope>
    <source>
        <strain evidence="2">IN212</strain>
    </source>
</reference>
<evidence type="ECO:0000313" key="3">
    <source>
        <dbReference type="Proteomes" id="UP000789396"/>
    </source>
</evidence>
<accession>A0A9N9ID36</accession>
<comment type="caution">
    <text evidence="2">The sequence shown here is derived from an EMBL/GenBank/DDBJ whole genome shotgun (WGS) entry which is preliminary data.</text>
</comment>
<name>A0A9N9ID36_9GLOM</name>
<evidence type="ECO:0000256" key="1">
    <source>
        <dbReference type="SAM" id="MobiDB-lite"/>
    </source>
</evidence>
<proteinExistence type="predicted"/>
<gene>
    <name evidence="2" type="ORF">RFULGI_LOCUS12129</name>
</gene>
<feature type="non-terminal residue" evidence="2">
    <location>
        <position position="1"/>
    </location>
</feature>
<dbReference type="AlphaFoldDB" id="A0A9N9ID36"/>
<sequence>TGSQQSSDDVLVQNTSETDDQSAPNFLKRKHCGESMPDLV</sequence>
<protein>
    <submittedName>
        <fullName evidence="2">7525_t:CDS:1</fullName>
    </submittedName>
</protein>
<feature type="non-terminal residue" evidence="2">
    <location>
        <position position="40"/>
    </location>
</feature>